<evidence type="ECO:0000313" key="2">
    <source>
        <dbReference type="EMBL" id="SIT49952.1"/>
    </source>
</evidence>
<keyword evidence="3" id="KW-1185">Reference proteome</keyword>
<name>A0A1N7SRA0_9BURK</name>
<evidence type="ECO:0000313" key="3">
    <source>
        <dbReference type="Proteomes" id="UP000195569"/>
    </source>
</evidence>
<proteinExistence type="predicted"/>
<dbReference type="Proteomes" id="UP000195569">
    <property type="component" value="Unassembled WGS sequence"/>
</dbReference>
<accession>A0A1N7SRA0</accession>
<sequence length="59" mass="6274">MTGLRAAARNACVTPIGQRPDSIEASVSPVFTLGEHLAPHDSNGSLQARRAGHPQALWR</sequence>
<organism evidence="2 3">
    <name type="scientific">Paraburkholderia piptadeniae</name>
    <dbReference type="NCBI Taxonomy" id="1701573"/>
    <lineage>
        <taxon>Bacteria</taxon>
        <taxon>Pseudomonadati</taxon>
        <taxon>Pseudomonadota</taxon>
        <taxon>Betaproteobacteria</taxon>
        <taxon>Burkholderiales</taxon>
        <taxon>Burkholderiaceae</taxon>
        <taxon>Paraburkholderia</taxon>
    </lineage>
</organism>
<gene>
    <name evidence="2" type="ORF">BN2476_730041</name>
</gene>
<dbReference type="EMBL" id="CYGY02000073">
    <property type="protein sequence ID" value="SIT49952.1"/>
    <property type="molecule type" value="Genomic_DNA"/>
</dbReference>
<reference evidence="2" key="1">
    <citation type="submission" date="2016-12" db="EMBL/GenBank/DDBJ databases">
        <authorList>
            <person name="Moulin L."/>
        </authorList>
    </citation>
    <scope>NUCLEOTIDE SEQUENCE [LARGE SCALE GENOMIC DNA]</scope>
    <source>
        <strain evidence="2">STM 7183</strain>
    </source>
</reference>
<feature type="region of interest" description="Disordered" evidence="1">
    <location>
        <begin position="36"/>
        <end position="59"/>
    </location>
</feature>
<dbReference type="AlphaFoldDB" id="A0A1N7SRA0"/>
<comment type="caution">
    <text evidence="2">The sequence shown here is derived from an EMBL/GenBank/DDBJ whole genome shotgun (WGS) entry which is preliminary data.</text>
</comment>
<evidence type="ECO:0000256" key="1">
    <source>
        <dbReference type="SAM" id="MobiDB-lite"/>
    </source>
</evidence>
<protein>
    <submittedName>
        <fullName evidence="2">Uncharacterized protein</fullName>
    </submittedName>
</protein>